<sequence length="664" mass="74157">MSNIPYQPLIQSRREIRLVILEDIDNATSRPNIPDSPLKCEMITTSLDLYKIPLSNYPAHGVNKLRNALARYFLDDQPFSKEFFAVSYVWGNPAAVCETEINGTAARIGESLHAALSSIRNNTRFRILWVDALCINQSDNKEKSWQVQQMAAIYSRARATISWLGPPSQDSNLALETLTELDKKTSRLSWFIREAKEGGRPPSKIKNMALQIAGDSSRWNAIVNMCARPYWTRIWIFQEMACTRDRYFLCGDSVVKDIDRSIALLFAWQVTHEETVGNLLDPQCFSMVDSVQTFRFHGDFPADAPYYIRPGTLHEILGKLNTLNTTEMRDKIYAPLGVATDRDELGIVPDYSKDLDLIFTETACALLRAGYLGVLLSASSQDKTLQLPSWVPDWSTNINGEFGRTFRADKGHSQRSSTLKAIPSLSDHVILDGYVVGKIAWIHNACPTTALGSLSSESDTPLTFADWLKQFEVAMAPTNEQEDSDTRPRSGYNTPESAIEELLCAVGGPRPVWSLLANPYLRAYKALKSANSLRSLLQDSGDDSHPEDPQLMGYIKRVLQILETGSRPYLTDSGAMGLTEKDKDSLNDLVVLIPGASVPCVLRPLGRREMTTSTSSSSLSTSQPSGHYQLVSATYIHGIMDGEFFNNKKNNIYSTRQVQSFTLF</sequence>
<organism evidence="1 2">
    <name type="scientific">Neophaeococcomyces mojaviensis</name>
    <dbReference type="NCBI Taxonomy" id="3383035"/>
    <lineage>
        <taxon>Eukaryota</taxon>
        <taxon>Fungi</taxon>
        <taxon>Dikarya</taxon>
        <taxon>Ascomycota</taxon>
        <taxon>Pezizomycotina</taxon>
        <taxon>Eurotiomycetes</taxon>
        <taxon>Chaetothyriomycetidae</taxon>
        <taxon>Chaetothyriales</taxon>
        <taxon>Chaetothyriales incertae sedis</taxon>
        <taxon>Neophaeococcomyces</taxon>
    </lineage>
</organism>
<dbReference type="Proteomes" id="UP001172386">
    <property type="component" value="Unassembled WGS sequence"/>
</dbReference>
<name>A0ACC2ZY83_9EURO</name>
<proteinExistence type="predicted"/>
<comment type="caution">
    <text evidence="1">The sequence shown here is derived from an EMBL/GenBank/DDBJ whole genome shotgun (WGS) entry which is preliminary data.</text>
</comment>
<reference evidence="1" key="1">
    <citation type="submission" date="2022-10" db="EMBL/GenBank/DDBJ databases">
        <title>Culturing micro-colonial fungi from biological soil crusts in the Mojave desert and describing Neophaeococcomyces mojavensis, and introducing the new genera and species Taxawa tesnikishii.</title>
        <authorList>
            <person name="Kurbessoian T."/>
            <person name="Stajich J.E."/>
        </authorList>
    </citation>
    <scope>NUCLEOTIDE SEQUENCE</scope>
    <source>
        <strain evidence="1">JES_112</strain>
    </source>
</reference>
<accession>A0ACC2ZY83</accession>
<gene>
    <name evidence="1" type="ORF">H2198_008081</name>
</gene>
<evidence type="ECO:0000313" key="2">
    <source>
        <dbReference type="Proteomes" id="UP001172386"/>
    </source>
</evidence>
<evidence type="ECO:0000313" key="1">
    <source>
        <dbReference type="EMBL" id="KAJ9652678.1"/>
    </source>
</evidence>
<protein>
    <submittedName>
        <fullName evidence="1">Uncharacterized protein</fullName>
    </submittedName>
</protein>
<dbReference type="EMBL" id="JAPDRQ010000187">
    <property type="protein sequence ID" value="KAJ9652678.1"/>
    <property type="molecule type" value="Genomic_DNA"/>
</dbReference>
<keyword evidence="2" id="KW-1185">Reference proteome</keyword>